<dbReference type="AlphaFoldDB" id="A0A286DLK0"/>
<proteinExistence type="predicted"/>
<dbReference type="SUPFAM" id="SSF56059">
    <property type="entry name" value="Glutathione synthetase ATP-binding domain-like"/>
    <property type="match status" value="1"/>
</dbReference>
<dbReference type="GO" id="GO:0016874">
    <property type="term" value="F:ligase activity"/>
    <property type="evidence" value="ECO:0007669"/>
    <property type="project" value="UniProtKB-KW"/>
</dbReference>
<dbReference type="Pfam" id="PF13535">
    <property type="entry name" value="ATP-grasp_4"/>
    <property type="match status" value="1"/>
</dbReference>
<keyword evidence="3 4" id="KW-0067">ATP-binding</keyword>
<dbReference type="PROSITE" id="PS50975">
    <property type="entry name" value="ATP_GRASP"/>
    <property type="match status" value="1"/>
</dbReference>
<dbReference type="RefSeq" id="WP_097229356.1">
    <property type="nucleotide sequence ID" value="NZ_OCNE01000001.1"/>
</dbReference>
<dbReference type="GO" id="GO:0005524">
    <property type="term" value="F:ATP binding"/>
    <property type="evidence" value="ECO:0007669"/>
    <property type="project" value="UniProtKB-UniRule"/>
</dbReference>
<dbReference type="Pfam" id="PF18603">
    <property type="entry name" value="LAL_C2"/>
    <property type="match status" value="1"/>
</dbReference>
<evidence type="ECO:0000256" key="4">
    <source>
        <dbReference type="PROSITE-ProRule" id="PRU00409"/>
    </source>
</evidence>
<dbReference type="InterPro" id="IPR011761">
    <property type="entry name" value="ATP-grasp"/>
</dbReference>
<evidence type="ECO:0000256" key="3">
    <source>
        <dbReference type="ARBA" id="ARBA00022840"/>
    </source>
</evidence>
<gene>
    <name evidence="6" type="ORF">SAMN06297387_101639</name>
</gene>
<evidence type="ECO:0000256" key="2">
    <source>
        <dbReference type="ARBA" id="ARBA00022741"/>
    </source>
</evidence>
<dbReference type="GO" id="GO:0046872">
    <property type="term" value="F:metal ion binding"/>
    <property type="evidence" value="ECO:0007669"/>
    <property type="project" value="InterPro"/>
</dbReference>
<dbReference type="InterPro" id="IPR052032">
    <property type="entry name" value="ATP-dep_AA_Ligase"/>
</dbReference>
<evidence type="ECO:0000313" key="7">
    <source>
        <dbReference type="Proteomes" id="UP000219072"/>
    </source>
</evidence>
<dbReference type="EMBL" id="OCNE01000001">
    <property type="protein sequence ID" value="SOD59500.1"/>
    <property type="molecule type" value="Genomic_DNA"/>
</dbReference>
<organism evidence="6 7">
    <name type="scientific">Streptomyces zhaozhouensis</name>
    <dbReference type="NCBI Taxonomy" id="1300267"/>
    <lineage>
        <taxon>Bacteria</taxon>
        <taxon>Bacillati</taxon>
        <taxon>Actinomycetota</taxon>
        <taxon>Actinomycetes</taxon>
        <taxon>Kitasatosporales</taxon>
        <taxon>Streptomycetaceae</taxon>
        <taxon>Streptomyces</taxon>
    </lineage>
</organism>
<dbReference type="OrthoDB" id="24041at2"/>
<sequence length="415" mass="43910">MNTNGAKPLLAVVYDLGAVDPVRISSAARPLCDVVFVLDRGSAYVDRAAEGIAQYARTVDVTGLDGAEAARRVAALGIAGVLTFSEYRLGLTSLIAEAAGVPFHSPDTVRGLTDKFEQRRRLTASGVQATGCVVVRDPAGAEAAAEEVGLPAVVKPRTGAGSVDTCRAETAAEAGAAVAAFLRDGGAAEFVVEEMLVGDPTAAGAGLGDYVSVESVHCGDQIQTVCVTGKFALADPFRETGYFMPSTVPDALAAEIVDVERRALRALGVDHGITHTEVKLTPEGPRVIEVNGRLGGYVGEILQRAAGIDLVRTAVRLALGEKLTVPRPRWRQVAYQYFLAPPAGVEELVSLTGVEEVNEVDGVHYLDLHTEPGSRVHWRAGTRAHLGIVYGSAPDHDRMRAALKEIDTRLRPVYR</sequence>
<dbReference type="Gene3D" id="3.30.470.20">
    <property type="entry name" value="ATP-grasp fold, B domain"/>
    <property type="match status" value="1"/>
</dbReference>
<keyword evidence="1" id="KW-0436">Ligase</keyword>
<evidence type="ECO:0000256" key="1">
    <source>
        <dbReference type="ARBA" id="ARBA00022598"/>
    </source>
</evidence>
<protein>
    <submittedName>
        <fullName evidence="6">ATP-grasp domain-containing protein</fullName>
    </submittedName>
</protein>
<accession>A0A286DLK0</accession>
<dbReference type="PANTHER" id="PTHR43585">
    <property type="entry name" value="FUMIPYRROLE BIOSYNTHESIS PROTEIN C"/>
    <property type="match status" value="1"/>
</dbReference>
<reference evidence="6 7" key="1">
    <citation type="submission" date="2017-09" db="EMBL/GenBank/DDBJ databases">
        <authorList>
            <person name="Ehlers B."/>
            <person name="Leendertz F.H."/>
        </authorList>
    </citation>
    <scope>NUCLEOTIDE SEQUENCE [LARGE SCALE GENOMIC DNA]</scope>
    <source>
        <strain evidence="6 7">CGMCC 4.7095</strain>
    </source>
</reference>
<evidence type="ECO:0000259" key="5">
    <source>
        <dbReference type="PROSITE" id="PS50975"/>
    </source>
</evidence>
<keyword evidence="7" id="KW-1185">Reference proteome</keyword>
<dbReference type="InterPro" id="IPR040570">
    <property type="entry name" value="LAL_C2"/>
</dbReference>
<feature type="domain" description="ATP-grasp" evidence="5">
    <location>
        <begin position="119"/>
        <end position="319"/>
    </location>
</feature>
<name>A0A286DLK0_9ACTN</name>
<evidence type="ECO:0000313" key="6">
    <source>
        <dbReference type="EMBL" id="SOD59500.1"/>
    </source>
</evidence>
<keyword evidence="2 4" id="KW-0547">Nucleotide-binding</keyword>
<dbReference type="PANTHER" id="PTHR43585:SF2">
    <property type="entry name" value="ATP-GRASP ENZYME FSQD"/>
    <property type="match status" value="1"/>
</dbReference>
<dbReference type="Proteomes" id="UP000219072">
    <property type="component" value="Unassembled WGS sequence"/>
</dbReference>